<keyword evidence="1" id="KW-0732">Signal</keyword>
<evidence type="ECO:0000313" key="3">
    <source>
        <dbReference type="Proteomes" id="UP000319160"/>
    </source>
</evidence>
<dbReference type="AlphaFoldDB" id="A0A553HLK2"/>
<gene>
    <name evidence="2" type="ORF">FHL15_010303</name>
</gene>
<feature type="chain" id="PRO_5021957448" evidence="1">
    <location>
        <begin position="18"/>
        <end position="115"/>
    </location>
</feature>
<dbReference type="EMBL" id="VFLP01000079">
    <property type="protein sequence ID" value="TRX88844.1"/>
    <property type="molecule type" value="Genomic_DNA"/>
</dbReference>
<dbReference type="STRING" id="2512241.A0A553HLK2"/>
<keyword evidence="3" id="KW-1185">Reference proteome</keyword>
<organism evidence="2 3">
    <name type="scientific">Xylaria flabelliformis</name>
    <dbReference type="NCBI Taxonomy" id="2512241"/>
    <lineage>
        <taxon>Eukaryota</taxon>
        <taxon>Fungi</taxon>
        <taxon>Dikarya</taxon>
        <taxon>Ascomycota</taxon>
        <taxon>Pezizomycotina</taxon>
        <taxon>Sordariomycetes</taxon>
        <taxon>Xylariomycetidae</taxon>
        <taxon>Xylariales</taxon>
        <taxon>Xylariaceae</taxon>
        <taxon>Xylaria</taxon>
    </lineage>
</organism>
<name>A0A553HLK2_9PEZI</name>
<sequence length="115" mass="11532">MRATSFAVLSAAALVSAVPCTPPTATVVVETAHGGAFNDRTNKTIAVPIGHVYVNEDALAAVSTLYLLGPNAAICTPYQAKNGTGSGGLPFYAGHPSLLSTNSVVVGSIVCATTN</sequence>
<evidence type="ECO:0000256" key="1">
    <source>
        <dbReference type="SAM" id="SignalP"/>
    </source>
</evidence>
<proteinExistence type="predicted"/>
<evidence type="ECO:0000313" key="2">
    <source>
        <dbReference type="EMBL" id="TRX88844.1"/>
    </source>
</evidence>
<comment type="caution">
    <text evidence="2">The sequence shown here is derived from an EMBL/GenBank/DDBJ whole genome shotgun (WGS) entry which is preliminary data.</text>
</comment>
<dbReference type="OrthoDB" id="5143362at2759"/>
<dbReference type="Proteomes" id="UP000319160">
    <property type="component" value="Unassembled WGS sequence"/>
</dbReference>
<feature type="signal peptide" evidence="1">
    <location>
        <begin position="1"/>
        <end position="17"/>
    </location>
</feature>
<accession>A0A553HLK2</accession>
<protein>
    <submittedName>
        <fullName evidence="2">Uncharacterized protein</fullName>
    </submittedName>
</protein>
<reference evidence="3" key="1">
    <citation type="submission" date="2019-06" db="EMBL/GenBank/DDBJ databases">
        <title>Draft genome sequence of the griseofulvin-producing fungus Xylaria cubensis strain G536.</title>
        <authorList>
            <person name="Mead M.E."/>
            <person name="Raja H.A."/>
            <person name="Steenwyk J.L."/>
            <person name="Knowles S.L."/>
            <person name="Oberlies N.H."/>
            <person name="Rokas A."/>
        </authorList>
    </citation>
    <scope>NUCLEOTIDE SEQUENCE [LARGE SCALE GENOMIC DNA]</scope>
    <source>
        <strain evidence="3">G536</strain>
    </source>
</reference>